<dbReference type="RefSeq" id="WP_344788707.1">
    <property type="nucleotide sequence ID" value="NZ_BAABCA010000005.1"/>
</dbReference>
<accession>A0ABP8CD43</accession>
<gene>
    <name evidence="4" type="ORF">GCM10022291_25970</name>
</gene>
<organism evidence="4 5">
    <name type="scientific">Postechiella marina</name>
    <dbReference type="NCBI Taxonomy" id="943941"/>
    <lineage>
        <taxon>Bacteria</taxon>
        <taxon>Pseudomonadati</taxon>
        <taxon>Bacteroidota</taxon>
        <taxon>Flavobacteriia</taxon>
        <taxon>Flavobacteriales</taxon>
        <taxon>Flavobacteriaceae</taxon>
        <taxon>Postechiella</taxon>
    </lineage>
</organism>
<keyword evidence="2" id="KW-0378">Hydrolase</keyword>
<dbReference type="Proteomes" id="UP001501496">
    <property type="component" value="Unassembled WGS sequence"/>
</dbReference>
<dbReference type="CDD" id="cd00586">
    <property type="entry name" value="4HBT"/>
    <property type="match status" value="1"/>
</dbReference>
<dbReference type="PANTHER" id="PTHR31793">
    <property type="entry name" value="4-HYDROXYBENZOYL-COA THIOESTERASE FAMILY MEMBER"/>
    <property type="match status" value="1"/>
</dbReference>
<dbReference type="InterPro" id="IPR029069">
    <property type="entry name" value="HotDog_dom_sf"/>
</dbReference>
<proteinExistence type="inferred from homology"/>
<evidence type="ECO:0000256" key="2">
    <source>
        <dbReference type="ARBA" id="ARBA00022801"/>
    </source>
</evidence>
<feature type="domain" description="Acyl-ACP thioesterase N-terminal hotdog" evidence="3">
    <location>
        <begin position="3"/>
        <end position="126"/>
    </location>
</feature>
<dbReference type="Pfam" id="PF01643">
    <property type="entry name" value="Acyl-ACP_TE"/>
    <property type="match status" value="1"/>
</dbReference>
<keyword evidence="5" id="KW-1185">Reference proteome</keyword>
<evidence type="ECO:0000313" key="5">
    <source>
        <dbReference type="Proteomes" id="UP001501496"/>
    </source>
</evidence>
<sequence>MNTYETTLKVTEDHLDDLNHVNNVHYVQWVQNVAKAHWQKNAPEAIQSKYFWVLINHYIEHKAEALLNDLIQIKTYIAENEGVTCVRVVEILNKTTNKLLAKSETKWCFITSKTKRPTRITQEIKNLFVNS</sequence>
<dbReference type="Gene3D" id="3.10.129.10">
    <property type="entry name" value="Hotdog Thioesterase"/>
    <property type="match status" value="1"/>
</dbReference>
<dbReference type="EMBL" id="BAABCA010000005">
    <property type="protein sequence ID" value="GAA4237838.1"/>
    <property type="molecule type" value="Genomic_DNA"/>
</dbReference>
<reference evidence="5" key="1">
    <citation type="journal article" date="2019" name="Int. J. Syst. Evol. Microbiol.">
        <title>The Global Catalogue of Microorganisms (GCM) 10K type strain sequencing project: providing services to taxonomists for standard genome sequencing and annotation.</title>
        <authorList>
            <consortium name="The Broad Institute Genomics Platform"/>
            <consortium name="The Broad Institute Genome Sequencing Center for Infectious Disease"/>
            <person name="Wu L."/>
            <person name="Ma J."/>
        </authorList>
    </citation>
    <scope>NUCLEOTIDE SEQUENCE [LARGE SCALE GENOMIC DNA]</scope>
    <source>
        <strain evidence="5">JCM 17630</strain>
    </source>
</reference>
<dbReference type="SUPFAM" id="SSF54637">
    <property type="entry name" value="Thioesterase/thiol ester dehydrase-isomerase"/>
    <property type="match status" value="1"/>
</dbReference>
<comment type="caution">
    <text evidence="4">The sequence shown here is derived from an EMBL/GenBank/DDBJ whole genome shotgun (WGS) entry which is preliminary data.</text>
</comment>
<evidence type="ECO:0000313" key="4">
    <source>
        <dbReference type="EMBL" id="GAA4237838.1"/>
    </source>
</evidence>
<evidence type="ECO:0000256" key="1">
    <source>
        <dbReference type="ARBA" id="ARBA00005953"/>
    </source>
</evidence>
<protein>
    <submittedName>
        <fullName evidence="4">Acyl-CoA thioesterase</fullName>
    </submittedName>
</protein>
<dbReference type="InterPro" id="IPR050563">
    <property type="entry name" value="4-hydroxybenzoyl-CoA_TE"/>
</dbReference>
<comment type="similarity">
    <text evidence="1">Belongs to the 4-hydroxybenzoyl-CoA thioesterase family.</text>
</comment>
<name>A0ABP8CD43_9FLAO</name>
<evidence type="ECO:0000259" key="3">
    <source>
        <dbReference type="Pfam" id="PF01643"/>
    </source>
</evidence>
<dbReference type="PANTHER" id="PTHR31793:SF27">
    <property type="entry name" value="NOVEL THIOESTERASE SUPERFAMILY DOMAIN AND SAPOSIN A-TYPE DOMAIN CONTAINING PROTEIN (0610012H03RIK)"/>
    <property type="match status" value="1"/>
</dbReference>
<dbReference type="InterPro" id="IPR002864">
    <property type="entry name" value="Acyl-ACP_thioesterase_NHD"/>
</dbReference>